<sequence length="89" mass="10729">MHRMTSWHFDDCREETPSSMVVIFAHLPTYLWFPQFSILFVFVLFSFILHSYFGNLRVCILTILKPLHAPFRSNPFHYPSNSVFFPFYF</sequence>
<keyword evidence="1" id="KW-0472">Membrane</keyword>
<organism evidence="2">
    <name type="scientific">Mus musculus</name>
    <name type="common">Mouse</name>
    <dbReference type="NCBI Taxonomy" id="10090"/>
    <lineage>
        <taxon>Eukaryota</taxon>
        <taxon>Metazoa</taxon>
        <taxon>Chordata</taxon>
        <taxon>Craniata</taxon>
        <taxon>Vertebrata</taxon>
        <taxon>Euteleostomi</taxon>
        <taxon>Mammalia</taxon>
        <taxon>Eutheria</taxon>
        <taxon>Euarchontoglires</taxon>
        <taxon>Glires</taxon>
        <taxon>Rodentia</taxon>
        <taxon>Myomorpha</taxon>
        <taxon>Muroidea</taxon>
        <taxon>Muridae</taxon>
        <taxon>Murinae</taxon>
        <taxon>Mus</taxon>
        <taxon>Mus</taxon>
    </lineage>
</organism>
<proteinExistence type="evidence at transcript level"/>
<dbReference type="AGR" id="MGI:3642736"/>
<accession>Q6R5G0</accession>
<dbReference type="AlphaFoldDB" id="Q6R5G0"/>
<evidence type="ECO:0000313" key="3">
    <source>
        <dbReference type="MGI" id="MGI:3642736"/>
    </source>
</evidence>
<evidence type="ECO:0000313" key="2">
    <source>
        <dbReference type="EMBL" id="AAR87793.1"/>
    </source>
</evidence>
<dbReference type="EMBL" id="AY512922">
    <property type="protein sequence ID" value="AAR87793.1"/>
    <property type="molecule type" value="mRNA"/>
</dbReference>
<feature type="transmembrane region" description="Helical" evidence="1">
    <location>
        <begin position="30"/>
        <end position="53"/>
    </location>
</feature>
<dbReference type="MGI" id="MGI:3642736">
    <property type="gene designation" value="Gm10165"/>
</dbReference>
<protein>
    <submittedName>
        <fullName evidence="2">Uncharacterized protein</fullName>
    </submittedName>
</protein>
<keyword evidence="1" id="KW-1133">Transmembrane helix</keyword>
<keyword evidence="1" id="KW-0812">Transmembrane</keyword>
<reference evidence="2" key="1">
    <citation type="journal article" date="2003" name="PLoS Biol.">
        <title>Transcriptome analysis of mouse stem cells and early embryos.</title>
        <authorList>
            <person name="Sharov A.A."/>
            <person name="Piao Y."/>
            <person name="Matoba R."/>
            <person name="Dudekula D.B."/>
            <person name="Qian Y."/>
            <person name="VanBuren V."/>
            <person name="Falco G."/>
            <person name="Martin P.R."/>
            <person name="Stagg C.A."/>
            <person name="Bassey U.C."/>
            <person name="Wang Y."/>
            <person name="Carter M.G."/>
            <person name="Hamatani T."/>
            <person name="Aiba K."/>
            <person name="Akutsu H."/>
            <person name="Sharova L."/>
            <person name="Tanaka T.S."/>
            <person name="Kimber W.L."/>
            <person name="Yoshikawa T."/>
            <person name="Jaradat S.A."/>
            <person name="Pantano S."/>
            <person name="Nagaraja R."/>
            <person name="Boheler K.R."/>
            <person name="Taub D."/>
            <person name="Hodes R.J."/>
            <person name="Longo D.L."/>
            <person name="Schlessinger D."/>
            <person name="Keller J."/>
            <person name="Klotz E."/>
            <person name="Kelsoe G."/>
            <person name="Umezawa A."/>
            <person name="Vescovi A.L."/>
            <person name="Rossant J."/>
            <person name="Kunath T."/>
            <person name="Hogan B.L.M."/>
            <person name="Curci A."/>
            <person name="D'Urso M."/>
            <person name="Kelso J."/>
            <person name="Hide W."/>
            <person name="Ko M.S.H."/>
        </authorList>
    </citation>
    <scope>NUCLEOTIDE SEQUENCE</scope>
    <source>
        <strain evidence="2">CD1</strain>
    </source>
</reference>
<gene>
    <name evidence="3" type="primary">Gm10165</name>
</gene>
<evidence type="ECO:0000256" key="1">
    <source>
        <dbReference type="SAM" id="Phobius"/>
    </source>
</evidence>
<name>Q6R5G0_MOUSE</name>